<evidence type="ECO:0000313" key="13">
    <source>
        <dbReference type="EMBL" id="KAK8586893.1"/>
    </source>
</evidence>
<name>A0ABR2FRM7_9ROSI</name>
<sequence>MKFGKEFEVQMVQEWQEAYMDYKKLKSILKDILTFKQQNKPLSTMATATTATPEGMLKRRASLYRAFSGLTNRYKPDSSTMSHEDEVIVVSSVQEGAEERYQTMFLRSGEEGGEFELLFFRRLDDEFNKVLKFYKKKVEEVTVEGNELSKQMNALIALRIKVDNPIVGGADMVHLSDHELSSNSSSVAHPIHGEKHGRTKMDVIQEVEMDSEGVSGEETKKVDRHFKPDPLNVLDHVKINVELETPISILRSVIKSSESDLLFDKQELRTAEEKISEAFVEFYRKLRLLKSYCFLNQLAFSKIMKKYDKVTTRNASKTYLQIVDKSYLGSSVEVTKFLEKVEETYVKHFANGNHRKGMKTLRPQAKKERHRITFLNGFFSGCSIALIAAIIVNIHARNILKSQGRERYMVNIFPLYSLFGYVVLHMLMYAGNVYFWKRYRINYSFIFGFKQGTELGYREVLLLSSGLSMLALAGVISNLDMEMDPRTKSFRTLTELVPLFLLIVVISITLCPFNIIYRSSRFFLIRCAFHCVCAPLYKVTLPDFFLADQLTSQVQAIRSLEFYICYYGWGNFKERSNTCGENEVYKVLYIVVAIIPYWIRFVQCVRRLFEEKDTAHGLNAVKYLSTIVAVAIRTIYSHQDEKTTTGLVLATATSGIATMASLYWDIVIDWGLLNRNSTNPWLRDKLVVPHKGVYYVAMVLNCVLRLAWMQQVLGIQTVPFLHKTALTAVVASLEIVRRGIWNFFRLENEHLNNVGKYRAFKSVPLPFHYDYNGDNNMIDLVTAGVRVRELLKGHNNYIHVFNVFLPQGYTIISDKDEPPSEKTARLDTVIGFVEKVKHFTGRWSMMLSLML</sequence>
<dbReference type="Pfam" id="PF03105">
    <property type="entry name" value="SPX"/>
    <property type="match status" value="1"/>
</dbReference>
<evidence type="ECO:0000256" key="2">
    <source>
        <dbReference type="ARBA" id="ARBA00009665"/>
    </source>
</evidence>
<evidence type="ECO:0000256" key="4">
    <source>
        <dbReference type="ARBA" id="ARBA00022475"/>
    </source>
</evidence>
<evidence type="ECO:0000259" key="12">
    <source>
        <dbReference type="PROSITE" id="PS51382"/>
    </source>
</evidence>
<proteinExistence type="inferred from homology"/>
<evidence type="ECO:0000259" key="11">
    <source>
        <dbReference type="PROSITE" id="PS51380"/>
    </source>
</evidence>
<dbReference type="InterPro" id="IPR004342">
    <property type="entry name" value="EXS_C"/>
</dbReference>
<evidence type="ECO:0000256" key="1">
    <source>
        <dbReference type="ARBA" id="ARBA00004651"/>
    </source>
</evidence>
<keyword evidence="14" id="KW-1185">Reference proteome</keyword>
<keyword evidence="3" id="KW-0813">Transport</keyword>
<dbReference type="InterPro" id="IPR034092">
    <property type="entry name" value="PHO1_SPX"/>
</dbReference>
<keyword evidence="7 10" id="KW-1133">Transmembrane helix</keyword>
<reference evidence="13 14" key="1">
    <citation type="journal article" date="2024" name="G3 (Bethesda)">
        <title>Genome assembly of Hibiscus sabdariffa L. provides insights into metabolisms of medicinal natural products.</title>
        <authorList>
            <person name="Kim T."/>
        </authorList>
    </citation>
    <scope>NUCLEOTIDE SEQUENCE [LARGE SCALE GENOMIC DNA]</scope>
    <source>
        <strain evidence="13">TK-2024</strain>
        <tissue evidence="13">Old leaves</tissue>
    </source>
</reference>
<evidence type="ECO:0000256" key="5">
    <source>
        <dbReference type="ARBA" id="ARBA00022592"/>
    </source>
</evidence>
<keyword evidence="6 10" id="KW-0812">Transmembrane</keyword>
<dbReference type="Proteomes" id="UP001472677">
    <property type="component" value="Unassembled WGS sequence"/>
</dbReference>
<feature type="transmembrane region" description="Helical" evidence="10">
    <location>
        <begin position="372"/>
        <end position="395"/>
    </location>
</feature>
<dbReference type="PANTHER" id="PTHR10783">
    <property type="entry name" value="XENOTROPIC AND POLYTROPIC RETROVIRUS RECEPTOR 1-RELATED"/>
    <property type="match status" value="1"/>
</dbReference>
<protein>
    <submittedName>
        <fullName evidence="13">Uncharacterized protein</fullName>
    </submittedName>
</protein>
<accession>A0ABR2FRM7</accession>
<evidence type="ECO:0000256" key="8">
    <source>
        <dbReference type="ARBA" id="ARBA00023136"/>
    </source>
</evidence>
<gene>
    <name evidence="13" type="ORF">V6N12_021414</name>
</gene>
<evidence type="ECO:0000256" key="6">
    <source>
        <dbReference type="ARBA" id="ARBA00022692"/>
    </source>
</evidence>
<evidence type="ECO:0000256" key="9">
    <source>
        <dbReference type="ARBA" id="ARBA00043939"/>
    </source>
</evidence>
<comment type="caution">
    <text evidence="13">The sequence shown here is derived from an EMBL/GenBank/DDBJ whole genome shotgun (WGS) entry which is preliminary data.</text>
</comment>
<evidence type="ECO:0000256" key="10">
    <source>
        <dbReference type="SAM" id="Phobius"/>
    </source>
</evidence>
<feature type="domain" description="EXS" evidence="11">
    <location>
        <begin position="580"/>
        <end position="777"/>
    </location>
</feature>
<dbReference type="PANTHER" id="PTHR10783:SF124">
    <property type="entry name" value="PHOSPHATE TRANSPORTER PHO1 HOMOLOG 9"/>
    <property type="match status" value="1"/>
</dbReference>
<dbReference type="Pfam" id="PF03124">
    <property type="entry name" value="EXS"/>
    <property type="match status" value="1"/>
</dbReference>
<dbReference type="InterPro" id="IPR004331">
    <property type="entry name" value="SPX_dom"/>
</dbReference>
<feature type="transmembrane region" description="Helical" evidence="10">
    <location>
        <begin position="496"/>
        <end position="517"/>
    </location>
</feature>
<feature type="transmembrane region" description="Helical" evidence="10">
    <location>
        <begin position="457"/>
        <end position="476"/>
    </location>
</feature>
<comment type="subcellular location">
    <subcellularLocation>
        <location evidence="1">Cell membrane</location>
        <topology evidence="1">Multi-pass membrane protein</topology>
    </subcellularLocation>
</comment>
<feature type="transmembrane region" description="Helical" evidence="10">
    <location>
        <begin position="415"/>
        <end position="436"/>
    </location>
</feature>
<dbReference type="CDD" id="cd14476">
    <property type="entry name" value="SPX_PHO1_like"/>
    <property type="match status" value="1"/>
</dbReference>
<keyword evidence="4" id="KW-1003">Cell membrane</keyword>
<feature type="domain" description="SPX" evidence="12">
    <location>
        <begin position="1"/>
        <end position="321"/>
    </location>
</feature>
<feature type="transmembrane region" description="Helical" evidence="10">
    <location>
        <begin position="692"/>
        <end position="708"/>
    </location>
</feature>
<feature type="transmembrane region" description="Helical" evidence="10">
    <location>
        <begin position="648"/>
        <end position="672"/>
    </location>
</feature>
<evidence type="ECO:0000256" key="3">
    <source>
        <dbReference type="ARBA" id="ARBA00022448"/>
    </source>
</evidence>
<dbReference type="EMBL" id="JBBPBM010000004">
    <property type="protein sequence ID" value="KAK8586893.1"/>
    <property type="molecule type" value="Genomic_DNA"/>
</dbReference>
<dbReference type="PROSITE" id="PS51382">
    <property type="entry name" value="SPX"/>
    <property type="match status" value="1"/>
</dbReference>
<dbReference type="CDD" id="cd14447">
    <property type="entry name" value="SPX"/>
    <property type="match status" value="1"/>
</dbReference>
<dbReference type="PROSITE" id="PS51380">
    <property type="entry name" value="EXS"/>
    <property type="match status" value="1"/>
</dbReference>
<evidence type="ECO:0000313" key="14">
    <source>
        <dbReference type="Proteomes" id="UP001472677"/>
    </source>
</evidence>
<comment type="function">
    <text evidence="9">May transport inorganic phosphate (Pi).</text>
</comment>
<keyword evidence="5" id="KW-0592">Phosphate transport</keyword>
<comment type="similarity">
    <text evidence="2">Belongs to the SYG1 (TC 2.A.94) family.</text>
</comment>
<organism evidence="13 14">
    <name type="scientific">Hibiscus sabdariffa</name>
    <name type="common">roselle</name>
    <dbReference type="NCBI Taxonomy" id="183260"/>
    <lineage>
        <taxon>Eukaryota</taxon>
        <taxon>Viridiplantae</taxon>
        <taxon>Streptophyta</taxon>
        <taxon>Embryophyta</taxon>
        <taxon>Tracheophyta</taxon>
        <taxon>Spermatophyta</taxon>
        <taxon>Magnoliopsida</taxon>
        <taxon>eudicotyledons</taxon>
        <taxon>Gunneridae</taxon>
        <taxon>Pentapetalae</taxon>
        <taxon>rosids</taxon>
        <taxon>malvids</taxon>
        <taxon>Malvales</taxon>
        <taxon>Malvaceae</taxon>
        <taxon>Malvoideae</taxon>
        <taxon>Hibiscus</taxon>
    </lineage>
</organism>
<evidence type="ECO:0000256" key="7">
    <source>
        <dbReference type="ARBA" id="ARBA00022989"/>
    </source>
</evidence>
<keyword evidence="8 10" id="KW-0472">Membrane</keyword>